<gene>
    <name evidence="10" type="ordered locus">PAB1532</name>
</gene>
<feature type="transmembrane region" description="Helical" evidence="8">
    <location>
        <begin position="7"/>
        <end position="25"/>
    </location>
</feature>
<feature type="transmembrane region" description="Helical" evidence="8">
    <location>
        <begin position="123"/>
        <end position="147"/>
    </location>
</feature>
<dbReference type="Proteomes" id="UP000009139">
    <property type="component" value="Chromosome"/>
</dbReference>
<dbReference type="EMBL" id="AJ248287">
    <property type="protein sequence ID" value="CAB50183.1"/>
    <property type="molecule type" value="Genomic_DNA"/>
</dbReference>
<keyword evidence="6 8" id="KW-1133">Transmembrane helix</keyword>
<evidence type="ECO:0000256" key="5">
    <source>
        <dbReference type="ARBA" id="ARBA00022692"/>
    </source>
</evidence>
<feature type="transmembrane region" description="Helical" evidence="8">
    <location>
        <begin position="272"/>
        <end position="294"/>
    </location>
</feature>
<dbReference type="GO" id="GO:0008610">
    <property type="term" value="P:lipid biosynthetic process"/>
    <property type="evidence" value="ECO:0007669"/>
    <property type="project" value="UniProtKB-ARBA"/>
</dbReference>
<reference evidence="11 13" key="5">
    <citation type="journal article" date="2012" name="Curr. Microbiol.">
        <title>Re-annotation of two hyperthermophilic archaea Pyrococcus abyssi GE5 and Pyrococcus furiosus DSM 3638.</title>
        <authorList>
            <person name="Gao J."/>
            <person name="Wang J."/>
        </authorList>
    </citation>
    <scope>GENOME REANNOTATION</scope>
    <source>
        <strain evidence="11">GE5</strain>
        <strain evidence="13">GE5 / Orsay</strain>
    </source>
</reference>
<evidence type="ECO:0000256" key="8">
    <source>
        <dbReference type="SAM" id="Phobius"/>
    </source>
</evidence>
<dbReference type="Pfam" id="PF13231">
    <property type="entry name" value="PMT_2"/>
    <property type="match status" value="1"/>
</dbReference>
<dbReference type="KEGG" id="pab:PAB1532"/>
<keyword evidence="12" id="KW-1185">Reference proteome</keyword>
<evidence type="ECO:0000256" key="2">
    <source>
        <dbReference type="ARBA" id="ARBA00022475"/>
    </source>
</evidence>
<evidence type="ECO:0000256" key="6">
    <source>
        <dbReference type="ARBA" id="ARBA00022989"/>
    </source>
</evidence>
<dbReference type="STRING" id="272844.PAB1532"/>
<feature type="domain" description="Glycosyltransferase RgtA/B/C/D-like" evidence="9">
    <location>
        <begin position="59"/>
        <end position="196"/>
    </location>
</feature>
<dbReference type="Proteomes" id="UP000000810">
    <property type="component" value="Chromosome"/>
</dbReference>
<dbReference type="PANTHER" id="PTHR33908:SF11">
    <property type="entry name" value="MEMBRANE PROTEIN"/>
    <property type="match status" value="1"/>
</dbReference>
<organism evidence="10 12">
    <name type="scientific">Pyrococcus abyssi (strain GE5 / Orsay)</name>
    <dbReference type="NCBI Taxonomy" id="272844"/>
    <lineage>
        <taxon>Archaea</taxon>
        <taxon>Methanobacteriati</taxon>
        <taxon>Methanobacteriota</taxon>
        <taxon>Thermococci</taxon>
        <taxon>Thermococcales</taxon>
        <taxon>Thermococcaceae</taxon>
        <taxon>Pyrococcus</taxon>
    </lineage>
</organism>
<feature type="transmembrane region" description="Helical" evidence="8">
    <location>
        <begin position="235"/>
        <end position="252"/>
    </location>
</feature>
<protein>
    <recommendedName>
        <fullName evidence="9">Glycosyltransferase RgtA/B/C/D-like domain-containing protein</fullName>
    </recommendedName>
</protein>
<evidence type="ECO:0000256" key="1">
    <source>
        <dbReference type="ARBA" id="ARBA00004651"/>
    </source>
</evidence>
<feature type="transmembrane region" description="Helical" evidence="8">
    <location>
        <begin position="195"/>
        <end position="215"/>
    </location>
</feature>
<evidence type="ECO:0000313" key="13">
    <source>
        <dbReference type="Proteomes" id="UP000009139"/>
    </source>
</evidence>
<dbReference type="eggNOG" id="arCOG05830">
    <property type="taxonomic scope" value="Archaea"/>
</dbReference>
<feature type="transmembrane region" description="Helical" evidence="8">
    <location>
        <begin position="376"/>
        <end position="393"/>
    </location>
</feature>
<keyword evidence="7 8" id="KW-0472">Membrane</keyword>
<dbReference type="GO" id="GO:0005886">
    <property type="term" value="C:plasma membrane"/>
    <property type="evidence" value="ECO:0007669"/>
    <property type="project" value="UniProtKB-SubCell"/>
</dbReference>
<dbReference type="InterPro" id="IPR050297">
    <property type="entry name" value="LipidA_mod_glycosyltrf_83"/>
</dbReference>
<dbReference type="PANTHER" id="PTHR33908">
    <property type="entry name" value="MANNOSYLTRANSFERASE YKCB-RELATED"/>
    <property type="match status" value="1"/>
</dbReference>
<keyword evidence="3" id="KW-0328">Glycosyltransferase</keyword>
<feature type="transmembrane region" description="Helical" evidence="8">
    <location>
        <begin position="400"/>
        <end position="419"/>
    </location>
</feature>
<reference evidence="10 12" key="4">
    <citation type="journal article" date="2003" name="Mol. Microbiol.">
        <title>An integrated analysis of the genome of the hyperthermophilic archaeon Pyrococcus abyssi.</title>
        <authorList>
            <person name="Cohen G."/>
            <person name="Barbe V."/>
            <person name="Flament D."/>
            <person name="Galperin M."/>
            <person name="Heilig R."/>
            <person name="Ripp R."/>
            <person name="Lecompte O."/>
            <person name="Prieur D."/>
            <person name="Poch O."/>
            <person name="Quellerou J."/>
            <person name="Thierry J.C."/>
            <person name="Van der Oost J."/>
            <person name="Weissenbach J."/>
            <person name="Zivanovic Y."/>
            <person name="Forterre P."/>
        </authorList>
    </citation>
    <scope>NUCLEOTIDE SEQUENCE [LARGE SCALE GENOMIC DNA]</scope>
    <source>
        <strain evidence="12">GE5 / Orsay</strain>
        <strain evidence="10">Orsay</strain>
    </source>
</reference>
<dbReference type="EMBL" id="HE613800">
    <property type="protein sequence ID" value="CCE70717.1"/>
    <property type="molecule type" value="Genomic_DNA"/>
</dbReference>
<feature type="transmembrane region" description="Helical" evidence="8">
    <location>
        <begin position="79"/>
        <end position="97"/>
    </location>
</feature>
<evidence type="ECO:0000256" key="7">
    <source>
        <dbReference type="ARBA" id="ARBA00023136"/>
    </source>
</evidence>
<dbReference type="PIR" id="B75036">
    <property type="entry name" value="B75036"/>
</dbReference>
<evidence type="ECO:0000259" key="9">
    <source>
        <dbReference type="Pfam" id="PF13231"/>
    </source>
</evidence>
<name>Q9UZ76_PYRAB</name>
<evidence type="ECO:0000256" key="4">
    <source>
        <dbReference type="ARBA" id="ARBA00022679"/>
    </source>
</evidence>
<dbReference type="RefSeq" id="WP_010868391.1">
    <property type="nucleotide sequence ID" value="NC_000868.1"/>
</dbReference>
<evidence type="ECO:0000313" key="11">
    <source>
        <dbReference type="EMBL" id="CCE70717.1"/>
    </source>
</evidence>
<dbReference type="HOGENOM" id="CLU_377966_0_0_2"/>
<comment type="subcellular location">
    <subcellularLocation>
        <location evidence="1">Cell membrane</location>
        <topology evidence="1">Multi-pass membrane protein</topology>
    </subcellularLocation>
</comment>
<reference evidence="10" key="1">
    <citation type="submission" date="1999-07" db="EMBL/GenBank/DDBJ databases">
        <authorList>
            <person name="Genoscope"/>
        </authorList>
    </citation>
    <scope>NUCLEOTIDE SEQUENCE</scope>
    <source>
        <strain evidence="10">Orsay</strain>
    </source>
</reference>
<accession>Q9UZ76</accession>
<dbReference type="AlphaFoldDB" id="Q9UZ76"/>
<dbReference type="OrthoDB" id="114973at2157"/>
<dbReference type="InterPro" id="IPR038731">
    <property type="entry name" value="RgtA/B/C-like"/>
</dbReference>
<evidence type="ECO:0000313" key="10">
    <source>
        <dbReference type="EMBL" id="CAB50183.1"/>
    </source>
</evidence>
<keyword evidence="4" id="KW-0808">Transferase</keyword>
<proteinExistence type="predicted"/>
<evidence type="ECO:0000313" key="12">
    <source>
        <dbReference type="Proteomes" id="UP000000810"/>
    </source>
</evidence>
<dbReference type="PATRIC" id="fig|272844.11.peg.1360"/>
<keyword evidence="2" id="KW-1003">Cell membrane</keyword>
<sequence length="675" mass="76900">MKRKPELLMLLVFVVYIALRLPLLFPTNEYWDYDEGTYLLIARYINLGYLPYRDVLAVHPPLFYYLLALWLRVFGDSYIVGRLFSLSFGALSLILAYKVGKIVRDEMLGVLFSLLLALDPQTIILNSTVFHASLIEFFVLLTLYLYLKGKYLLMAFLLGVGTSVKHTFLPYAVGVFMFSWVGGKIKIKKLNFWKSLLLTYSTYLIVVYTLISLYPGDVSRMILIVPGFGEVKFKPNLYALLLFFILLAYYVYRDGEILVSRIDILNGLRLFFMFILGKLLIEAPQIAIAGYGYIRQVYLMNSGRGIPLMSIPDLIAKTLRDIQKGNYEMLYPYILMIFLAMLLISERRPANSTLKGLLASVALSYLVFPLPGVPRFLYPLFLLIILYLSAMVTNLNLRKLAALTIILLAINSIFIESFITGKTKLAFAVHSDSLRLELTKVVPQDSLAYSFNPMNSYLLNLNEPPYYIDNFGAFYLGNVSPEQFFSYLEENNVSYIIISTWLRGIMDRDPRLSKLYGTTLRLIDSKYKLIYAHSFSNGELMAVYMRSKGGKSFITLNVTKVKIAFNANGTTLFYLVPHRDVKEVTLRAVGDEYLVTFGNSTEIVSIAGNEVSISTAFPVKMEFLEPPVLIEYTLYLQKHLIRVTSGVFRINGTIISIIPENGTISLVLYKRDSRL</sequence>
<keyword evidence="5 8" id="KW-0812">Transmembrane</keyword>
<reference evidence="10" key="2">
    <citation type="journal article" date="2000" name="J. Mol. Biol.">
        <title>Archaeal homologs of eukaryotic methylation guide small nucleolar RNAs: lessons from the Pyrococcus genomes.</title>
        <authorList>
            <person name="Gaspin C."/>
            <person name="Cavaille J."/>
            <person name="Erauso G."/>
        </authorList>
    </citation>
    <scope>NUCLEOTIDE SEQUENCE</scope>
    <source>
        <strain evidence="10">Orsay</strain>
    </source>
</reference>
<dbReference type="GO" id="GO:0016763">
    <property type="term" value="F:pentosyltransferase activity"/>
    <property type="evidence" value="ECO:0007669"/>
    <property type="project" value="TreeGrafter"/>
</dbReference>
<reference evidence="10" key="3">
    <citation type="journal article" date="2001" name="Genome Res.">
        <title>Genome evolution at the genus level: comparison of three complete genomes of hyperthermophilic archaea.</title>
        <authorList>
            <person name="Lecompte O."/>
            <person name="Ripp R."/>
            <person name="Puzos-Barbe V."/>
            <person name="Duprat S."/>
            <person name="Heilig R."/>
            <person name="Dietrich J."/>
            <person name="Thierry J.C."/>
            <person name="Poch O."/>
        </authorList>
    </citation>
    <scope>NUCLEOTIDE SEQUENCE</scope>
    <source>
        <strain evidence="10">Orsay</strain>
    </source>
</reference>
<evidence type="ECO:0000256" key="3">
    <source>
        <dbReference type="ARBA" id="ARBA00022676"/>
    </source>
</evidence>
<feature type="transmembrane region" description="Helical" evidence="8">
    <location>
        <begin position="329"/>
        <end position="345"/>
    </location>
</feature>